<gene>
    <name evidence="6" type="ORF">D2962_15640</name>
</gene>
<protein>
    <submittedName>
        <fullName evidence="6">LysR family transcriptional regulator</fullName>
    </submittedName>
</protein>
<keyword evidence="4" id="KW-0804">Transcription</keyword>
<dbReference type="SUPFAM" id="SSF46785">
    <property type="entry name" value="Winged helix' DNA-binding domain"/>
    <property type="match status" value="1"/>
</dbReference>
<organism evidence="6 7">
    <name type="scientific">Biomaibacter acetigenes</name>
    <dbReference type="NCBI Taxonomy" id="2316383"/>
    <lineage>
        <taxon>Bacteria</taxon>
        <taxon>Bacillati</taxon>
        <taxon>Bacillota</taxon>
        <taxon>Clostridia</taxon>
        <taxon>Thermosediminibacterales</taxon>
        <taxon>Tepidanaerobacteraceae</taxon>
        <taxon>Biomaibacter</taxon>
    </lineage>
</organism>
<dbReference type="GO" id="GO:0003700">
    <property type="term" value="F:DNA-binding transcription factor activity"/>
    <property type="evidence" value="ECO:0007669"/>
    <property type="project" value="InterPro"/>
</dbReference>
<evidence type="ECO:0000256" key="3">
    <source>
        <dbReference type="ARBA" id="ARBA00023125"/>
    </source>
</evidence>
<dbReference type="Gene3D" id="1.10.10.10">
    <property type="entry name" value="Winged helix-like DNA-binding domain superfamily/Winged helix DNA-binding domain"/>
    <property type="match status" value="1"/>
</dbReference>
<accession>A0A3G2R8I2</accession>
<sequence>MNFKKLKVFTTVCDCGSMSGAAKKLYMTQPAVSQAILELEEELDVHLFDRINKKLLLTYPGEVLLEYARRILVLVEEAQSTMKDIANMNTGKLRIGASTTIGTYLLPEIIRTFGQKFKNIDIPFAIDNTGVIEKMLLENSIDIGLVEGPIHSKEIIVKPYMDDELFIICSKNHPWAARKRIGPGTISEQNIIIREQGSGTREVFENTMSKHNIPYSIKHVLNNTEAIKKAVEANIGVSVVSEIAIKEEIKSGRLVKINLEGVRFLRKFNIIYHKDKYHSKLFEEFLRHLCSGNF</sequence>
<dbReference type="Pfam" id="PF03466">
    <property type="entry name" value="LysR_substrate"/>
    <property type="match status" value="1"/>
</dbReference>
<name>A0A3G2R8I2_9FIRM</name>
<dbReference type="InterPro" id="IPR000847">
    <property type="entry name" value="LysR_HTH_N"/>
</dbReference>
<keyword evidence="7" id="KW-1185">Reference proteome</keyword>
<evidence type="ECO:0000256" key="4">
    <source>
        <dbReference type="ARBA" id="ARBA00023163"/>
    </source>
</evidence>
<evidence type="ECO:0000313" key="6">
    <source>
        <dbReference type="EMBL" id="AYO31844.1"/>
    </source>
</evidence>
<evidence type="ECO:0000256" key="2">
    <source>
        <dbReference type="ARBA" id="ARBA00023015"/>
    </source>
</evidence>
<dbReference type="InterPro" id="IPR036388">
    <property type="entry name" value="WH-like_DNA-bd_sf"/>
</dbReference>
<reference evidence="6 7" key="1">
    <citation type="submission" date="2018-10" db="EMBL/GenBank/DDBJ databases">
        <authorList>
            <person name="Zhang X."/>
        </authorList>
    </citation>
    <scope>NUCLEOTIDE SEQUENCE [LARGE SCALE GENOMIC DNA]</scope>
    <source>
        <strain evidence="6 7">SK-G1</strain>
    </source>
</reference>
<dbReference type="RefSeq" id="WP_122015522.1">
    <property type="nucleotide sequence ID" value="NZ_CP033169.1"/>
</dbReference>
<dbReference type="EMBL" id="CP033169">
    <property type="protein sequence ID" value="AYO31844.1"/>
    <property type="molecule type" value="Genomic_DNA"/>
</dbReference>
<dbReference type="PROSITE" id="PS50931">
    <property type="entry name" value="HTH_LYSR"/>
    <property type="match status" value="1"/>
</dbReference>
<dbReference type="PANTHER" id="PTHR30126:SF39">
    <property type="entry name" value="HTH-TYPE TRANSCRIPTIONAL REGULATOR CYSL"/>
    <property type="match status" value="1"/>
</dbReference>
<evidence type="ECO:0000313" key="7">
    <source>
        <dbReference type="Proteomes" id="UP000280960"/>
    </source>
</evidence>
<dbReference type="PANTHER" id="PTHR30126">
    <property type="entry name" value="HTH-TYPE TRANSCRIPTIONAL REGULATOR"/>
    <property type="match status" value="1"/>
</dbReference>
<dbReference type="GO" id="GO:0000976">
    <property type="term" value="F:transcription cis-regulatory region binding"/>
    <property type="evidence" value="ECO:0007669"/>
    <property type="project" value="TreeGrafter"/>
</dbReference>
<comment type="similarity">
    <text evidence="1">Belongs to the LysR transcriptional regulatory family.</text>
</comment>
<evidence type="ECO:0000259" key="5">
    <source>
        <dbReference type="PROSITE" id="PS50931"/>
    </source>
</evidence>
<keyword evidence="2" id="KW-0805">Transcription regulation</keyword>
<dbReference type="PRINTS" id="PR00039">
    <property type="entry name" value="HTHLYSR"/>
</dbReference>
<dbReference type="InterPro" id="IPR005119">
    <property type="entry name" value="LysR_subst-bd"/>
</dbReference>
<evidence type="ECO:0000256" key="1">
    <source>
        <dbReference type="ARBA" id="ARBA00009437"/>
    </source>
</evidence>
<dbReference type="InterPro" id="IPR036390">
    <property type="entry name" value="WH_DNA-bd_sf"/>
</dbReference>
<dbReference type="CDD" id="cd08420">
    <property type="entry name" value="PBP2_CysL_like"/>
    <property type="match status" value="1"/>
</dbReference>
<dbReference type="Gene3D" id="3.40.190.290">
    <property type="match status" value="1"/>
</dbReference>
<dbReference type="Proteomes" id="UP000280960">
    <property type="component" value="Chromosome"/>
</dbReference>
<proteinExistence type="inferred from homology"/>
<dbReference type="FunFam" id="1.10.10.10:FF:000001">
    <property type="entry name" value="LysR family transcriptional regulator"/>
    <property type="match status" value="1"/>
</dbReference>
<dbReference type="AlphaFoldDB" id="A0A3G2R8I2"/>
<dbReference type="NCBIfam" id="NF040786">
    <property type="entry name" value="LysR_Sec_metab"/>
    <property type="match status" value="1"/>
</dbReference>
<dbReference type="KEGG" id="bacg:D2962_15640"/>
<dbReference type="InterPro" id="IPR047788">
    <property type="entry name" value="LysR-like_Sec_metab"/>
</dbReference>
<dbReference type="SUPFAM" id="SSF53850">
    <property type="entry name" value="Periplasmic binding protein-like II"/>
    <property type="match status" value="1"/>
</dbReference>
<dbReference type="Pfam" id="PF00126">
    <property type="entry name" value="HTH_1"/>
    <property type="match status" value="1"/>
</dbReference>
<feature type="domain" description="HTH lysR-type" evidence="5">
    <location>
        <begin position="1"/>
        <end position="58"/>
    </location>
</feature>
<keyword evidence="3" id="KW-0238">DNA-binding</keyword>